<dbReference type="AlphaFoldDB" id="A0A4U6XTI2"/>
<proteinExistence type="predicted"/>
<dbReference type="EMBL" id="PJEX01000013">
    <property type="protein sequence ID" value="TKW59099.1"/>
    <property type="molecule type" value="Genomic_DNA"/>
</dbReference>
<evidence type="ECO:0000313" key="1">
    <source>
        <dbReference type="EMBL" id="TKW59099.1"/>
    </source>
</evidence>
<name>A0A4U6XTI2_9PEZI</name>
<keyword evidence="2" id="KW-1185">Reference proteome</keyword>
<evidence type="ECO:0000313" key="2">
    <source>
        <dbReference type="Proteomes" id="UP000310108"/>
    </source>
</evidence>
<dbReference type="STRING" id="1306861.A0A4U6XTI2"/>
<gene>
    <name evidence="1" type="ORF">CTA1_871</name>
</gene>
<sequence length="244" mass="28066">MAPSWSLPPQYSRIRLDHTEDFETPYSVLAAYAVDPLLALTVEELTIDTDRWPKEPSYTSSANPVDKRAHGLLEDRIRNVGLGPEGTEDMIAALARKDDAAPRTEARQSRRRREACHRLCHENVTYLYFGEIDGLCLKPLEEILYKSNYGLISQEHRVFQNLESAQRLSPTRSGHDRRIPFIPPYFPTREQLMERRGERLPSLKEVVGVDKEVVGEGSVYEIDLREKGMWTWSRPATGWVEVEQ</sequence>
<comment type="caution">
    <text evidence="1">The sequence shown here is derived from an EMBL/GenBank/DDBJ whole genome shotgun (WGS) entry which is preliminary data.</text>
</comment>
<protein>
    <submittedName>
        <fullName evidence="1">Uncharacterized protein</fullName>
    </submittedName>
</protein>
<organism evidence="1 2">
    <name type="scientific">Colletotrichum tanaceti</name>
    <dbReference type="NCBI Taxonomy" id="1306861"/>
    <lineage>
        <taxon>Eukaryota</taxon>
        <taxon>Fungi</taxon>
        <taxon>Dikarya</taxon>
        <taxon>Ascomycota</taxon>
        <taxon>Pezizomycotina</taxon>
        <taxon>Sordariomycetes</taxon>
        <taxon>Hypocreomycetidae</taxon>
        <taxon>Glomerellales</taxon>
        <taxon>Glomerellaceae</taxon>
        <taxon>Colletotrichum</taxon>
        <taxon>Colletotrichum destructivum species complex</taxon>
    </lineage>
</organism>
<accession>A0A4U6XTI2</accession>
<reference evidence="1 2" key="1">
    <citation type="journal article" date="2019" name="PLoS ONE">
        <title>Comparative genome analysis indicates high evolutionary potential of pathogenicity genes in Colletotrichum tanaceti.</title>
        <authorList>
            <person name="Lelwala R.V."/>
            <person name="Korhonen P.K."/>
            <person name="Young N.D."/>
            <person name="Scott J.B."/>
            <person name="Ades P.A."/>
            <person name="Gasser R.B."/>
            <person name="Taylor P.W.J."/>
        </authorList>
    </citation>
    <scope>NUCLEOTIDE SEQUENCE [LARGE SCALE GENOMIC DNA]</scope>
    <source>
        <strain evidence="1">BRIP57314</strain>
    </source>
</reference>
<dbReference type="Proteomes" id="UP000310108">
    <property type="component" value="Unassembled WGS sequence"/>
</dbReference>